<dbReference type="CDD" id="cd04186">
    <property type="entry name" value="GT_2_like_c"/>
    <property type="match status" value="1"/>
</dbReference>
<feature type="domain" description="Glycosyltransferase 2-like" evidence="1">
    <location>
        <begin position="576"/>
        <end position="691"/>
    </location>
</feature>
<gene>
    <name evidence="2" type="ORF">FE263_01050</name>
</gene>
<dbReference type="CDD" id="cd04184">
    <property type="entry name" value="GT2_RfbC_Mx_like"/>
    <property type="match status" value="1"/>
</dbReference>
<dbReference type="Pfam" id="PF00535">
    <property type="entry name" value="Glycos_transf_2"/>
    <property type="match status" value="2"/>
</dbReference>
<accession>A0A5R9J8D2</accession>
<dbReference type="InterPro" id="IPR029044">
    <property type="entry name" value="Nucleotide-diphossugar_trans"/>
</dbReference>
<dbReference type="Gene3D" id="3.90.550.10">
    <property type="entry name" value="Spore Coat Polysaccharide Biosynthesis Protein SpsA, Chain A"/>
    <property type="match status" value="2"/>
</dbReference>
<dbReference type="PANTHER" id="PTHR43179">
    <property type="entry name" value="RHAMNOSYLTRANSFERASE WBBL"/>
    <property type="match status" value="1"/>
</dbReference>
<evidence type="ECO:0000259" key="1">
    <source>
        <dbReference type="Pfam" id="PF00535"/>
    </source>
</evidence>
<dbReference type="InterPro" id="IPR001173">
    <property type="entry name" value="Glyco_trans_2-like"/>
</dbReference>
<dbReference type="OrthoDB" id="9783791at2"/>
<dbReference type="SUPFAM" id="SSF53448">
    <property type="entry name" value="Nucleotide-diphospho-sugar transferases"/>
    <property type="match status" value="2"/>
</dbReference>
<keyword evidence="3" id="KW-1185">Reference proteome</keyword>
<keyword evidence="2" id="KW-0808">Transferase</keyword>
<proteinExistence type="predicted"/>
<organism evidence="2 3">
    <name type="scientific">Lichenicoccus roseus</name>
    <dbReference type="NCBI Taxonomy" id="2683649"/>
    <lineage>
        <taxon>Bacteria</taxon>
        <taxon>Pseudomonadati</taxon>
        <taxon>Pseudomonadota</taxon>
        <taxon>Alphaproteobacteria</taxon>
        <taxon>Acetobacterales</taxon>
        <taxon>Acetobacteraceae</taxon>
        <taxon>Lichenicoccus</taxon>
    </lineage>
</organism>
<dbReference type="AlphaFoldDB" id="A0A5R9J8D2"/>
<evidence type="ECO:0000313" key="2">
    <source>
        <dbReference type="EMBL" id="TLU73855.1"/>
    </source>
</evidence>
<dbReference type="PANTHER" id="PTHR43179:SF7">
    <property type="entry name" value="RHAMNOSYLTRANSFERASE WBBL"/>
    <property type="match status" value="1"/>
</dbReference>
<feature type="domain" description="Glycosyltransferase 2-like" evidence="1">
    <location>
        <begin position="318"/>
        <end position="465"/>
    </location>
</feature>
<dbReference type="EMBL" id="VCDI01000001">
    <property type="protein sequence ID" value="TLU73855.1"/>
    <property type="molecule type" value="Genomic_DNA"/>
</dbReference>
<protein>
    <submittedName>
        <fullName evidence="2">Glycosyltransferase family 2 protein</fullName>
    </submittedName>
</protein>
<name>A0A5R9J8D2_9PROT</name>
<comment type="caution">
    <text evidence="2">The sequence shown here is derived from an EMBL/GenBank/DDBJ whole genome shotgun (WGS) entry which is preliminary data.</text>
</comment>
<reference evidence="2 3" key="1">
    <citation type="submission" date="2019-05" db="EMBL/GenBank/DDBJ databases">
        <authorList>
            <person name="Pankratov T."/>
            <person name="Grouzdev D."/>
        </authorList>
    </citation>
    <scope>NUCLEOTIDE SEQUENCE [LARGE SCALE GENOMIC DNA]</scope>
    <source>
        <strain evidence="2 3">KEBCLARHB70R</strain>
    </source>
</reference>
<sequence>MRVCVRSAPHDDRNWTLTDADMDMLNADDRAVAAMSGMADALVGYVVTGWAIDETSPLDAASVDIFVDGEKVGAASCDQVRQDLATLGYPRHGGGFSFPIPGRFMDGDGHVLRIAFHDGTPMMFHSRSGEQLPEVRFRSERAVEIDGFVDGIVGSGICGWVVRRNNETGHSTGGVQIQVRCNGAAIGQFIADHVRQDVGQAKKCSPRVGFDFQIPAEFRTGRTFSFSLWALPEDVELRQSPIRINYPSTDATSKLYALKDVVDELCSRAWSVQREIMRMLPTGGTVTGGYDAWARRYYADLTRRTATLPPAHGTPLVSIVMPTYKPDLRDFIAAIASVSKQTYANWELLIVDDASRSRTLTSCIQDHARQDRRIRLIRQTRNSGISTATNAALQAAQGEFVAFFDHDDLLVDVAIETMVRAALSTGARILYSDEDKIDETGVYSEPNLKPDWNYRFLLCQNYICHLLMVERALLQQVGPLRTAHDGAQDHDLLLRLSETCPADRILHVSELLYHWRKSATSTASSGDAKPYAIKAGLTAVTDHLRRRGFETAEVTSIGARTMYSIEWNGRQTPSVCIIIPFKDQAGITRRCLEEVLAHTDYPNWRIVLVDNGSESVEAKRLCRDYHAHPLVTIRHVHEKFNYSRLNNIAAKENPADFFVFLNNDVFLRQGNWLRILLDEALADPRVAIVGAKLLYPDRMVQHAGIVLGVGGIADHTFRGIPDGDPGYVARAWCAQQYSAVTAACMLCRAQAFREVGGFDEVELAVAFNDVDLCLRVGASGWRVIWTPDLVAEHHESLSRGTDMAPEKAGRFFHENQLMQQRHGEVLRRDPFYNPIFSRLDGIFRDLGEIGSGS</sequence>
<evidence type="ECO:0000313" key="3">
    <source>
        <dbReference type="Proteomes" id="UP000305654"/>
    </source>
</evidence>
<dbReference type="GO" id="GO:0016740">
    <property type="term" value="F:transferase activity"/>
    <property type="evidence" value="ECO:0007669"/>
    <property type="project" value="UniProtKB-KW"/>
</dbReference>
<dbReference type="Proteomes" id="UP000305654">
    <property type="component" value="Unassembled WGS sequence"/>
</dbReference>